<dbReference type="PROSITE" id="PS50943">
    <property type="entry name" value="HTH_CROC1"/>
    <property type="match status" value="1"/>
</dbReference>
<dbReference type="Proteomes" id="UP001050975">
    <property type="component" value="Unassembled WGS sequence"/>
</dbReference>
<dbReference type="CDD" id="cd00093">
    <property type="entry name" value="HTH_XRE"/>
    <property type="match status" value="1"/>
</dbReference>
<dbReference type="Gene3D" id="1.10.260.40">
    <property type="entry name" value="lambda repressor-like DNA-binding domains"/>
    <property type="match status" value="1"/>
</dbReference>
<evidence type="ECO:0000313" key="4">
    <source>
        <dbReference type="EMBL" id="GET37261.1"/>
    </source>
</evidence>
<gene>
    <name evidence="4" type="ORF">MiSe_20140</name>
</gene>
<comment type="caution">
    <text evidence="4">The sequence shown here is derived from an EMBL/GenBank/DDBJ whole genome shotgun (WGS) entry which is preliminary data.</text>
</comment>
<dbReference type="EMBL" id="BLAY01000025">
    <property type="protein sequence ID" value="GET37261.1"/>
    <property type="molecule type" value="Genomic_DNA"/>
</dbReference>
<feature type="domain" description="HTH cro/C1-type" evidence="3">
    <location>
        <begin position="19"/>
        <end position="51"/>
    </location>
</feature>
<dbReference type="PANTHER" id="PTHR34475">
    <property type="match status" value="1"/>
</dbReference>
<dbReference type="InterPro" id="IPR010982">
    <property type="entry name" value="Lambda_DNA-bd_dom_sf"/>
</dbReference>
<dbReference type="GO" id="GO:0003677">
    <property type="term" value="F:DNA binding"/>
    <property type="evidence" value="ECO:0007669"/>
    <property type="project" value="InterPro"/>
</dbReference>
<evidence type="ECO:0000259" key="3">
    <source>
        <dbReference type="PROSITE" id="PS50943"/>
    </source>
</evidence>
<dbReference type="InterPro" id="IPR025194">
    <property type="entry name" value="RodZ-like_C"/>
</dbReference>
<feature type="region of interest" description="Disordered" evidence="1">
    <location>
        <begin position="164"/>
        <end position="233"/>
    </location>
</feature>
<feature type="compositionally biased region" description="Polar residues" evidence="1">
    <location>
        <begin position="166"/>
        <end position="203"/>
    </location>
</feature>
<keyword evidence="2" id="KW-1133">Transmembrane helix</keyword>
<feature type="transmembrane region" description="Helical" evidence="2">
    <location>
        <begin position="140"/>
        <end position="158"/>
    </location>
</feature>
<dbReference type="InterPro" id="IPR050400">
    <property type="entry name" value="Bact_Cytoskel_RodZ"/>
</dbReference>
<sequence length="316" mass="34113">MAVLNNAQEEQLREIGTHLQKLRQQQSISIEQVAAKTCIRLRMLKAIEEGKLDDLPEPIYIQGFIRRYGDFLGLDGNALAKTFSTDYPPVEFDAQAILGNSTAKKAELEIYEPNIIEDPSEPPEIDTHAAPPPAKTIPPYLAYIILGVAALVSLVYAFNKPRTPESAAQKQQPVSQPVSASPVTSSPNPIESTRISKSPTVSPTELAIQPSPTVSPTELAIQPSPTDTPAINTSGGLPIQVTLNIQDESWVRVTADGKTLFEGILQKGMQQSFSAEKQLTIRSGNAGAVLVSVNQKEAQPLGKLGAVKQVTFTPEQ</sequence>
<keyword evidence="2" id="KW-0812">Transmembrane</keyword>
<dbReference type="Pfam" id="PF13464">
    <property type="entry name" value="RodZ_C"/>
    <property type="match status" value="1"/>
</dbReference>
<proteinExistence type="predicted"/>
<dbReference type="RefSeq" id="WP_226578430.1">
    <property type="nucleotide sequence ID" value="NZ_BLAY01000025.1"/>
</dbReference>
<evidence type="ECO:0000313" key="5">
    <source>
        <dbReference type="Proteomes" id="UP001050975"/>
    </source>
</evidence>
<dbReference type="PANTHER" id="PTHR34475:SF1">
    <property type="entry name" value="CYTOSKELETON PROTEIN RODZ"/>
    <property type="match status" value="1"/>
</dbReference>
<feature type="compositionally biased region" description="Polar residues" evidence="1">
    <location>
        <begin position="223"/>
        <end position="233"/>
    </location>
</feature>
<organism evidence="4 5">
    <name type="scientific">Microseira wollei NIES-4236</name>
    <dbReference type="NCBI Taxonomy" id="2530354"/>
    <lineage>
        <taxon>Bacteria</taxon>
        <taxon>Bacillati</taxon>
        <taxon>Cyanobacteriota</taxon>
        <taxon>Cyanophyceae</taxon>
        <taxon>Oscillatoriophycideae</taxon>
        <taxon>Aerosakkonematales</taxon>
        <taxon>Aerosakkonemataceae</taxon>
        <taxon>Microseira</taxon>
    </lineage>
</organism>
<dbReference type="AlphaFoldDB" id="A0AAV3X7L6"/>
<name>A0AAV3X7L6_9CYAN</name>
<dbReference type="Pfam" id="PF13413">
    <property type="entry name" value="HTH_25"/>
    <property type="match status" value="1"/>
</dbReference>
<keyword evidence="2" id="KW-0472">Membrane</keyword>
<accession>A0AAV3X7L6</accession>
<dbReference type="InterPro" id="IPR001387">
    <property type="entry name" value="Cro/C1-type_HTH"/>
</dbReference>
<evidence type="ECO:0000256" key="2">
    <source>
        <dbReference type="SAM" id="Phobius"/>
    </source>
</evidence>
<protein>
    <recommendedName>
        <fullName evidence="3">HTH cro/C1-type domain-containing protein</fullName>
    </recommendedName>
</protein>
<evidence type="ECO:0000256" key="1">
    <source>
        <dbReference type="SAM" id="MobiDB-lite"/>
    </source>
</evidence>
<reference evidence="4" key="1">
    <citation type="submission" date="2019-10" db="EMBL/GenBank/DDBJ databases">
        <title>Draft genome sequece of Microseira wollei NIES-4236.</title>
        <authorList>
            <person name="Yamaguchi H."/>
            <person name="Suzuki S."/>
            <person name="Kawachi M."/>
        </authorList>
    </citation>
    <scope>NUCLEOTIDE SEQUENCE</scope>
    <source>
        <strain evidence="4">NIES-4236</strain>
    </source>
</reference>
<keyword evidence="5" id="KW-1185">Reference proteome</keyword>